<dbReference type="InterPro" id="IPR000217">
    <property type="entry name" value="Tubulin"/>
</dbReference>
<comment type="similarity">
    <text evidence="1">Belongs to the tubulin family.</text>
</comment>
<evidence type="ECO:0000313" key="8">
    <source>
        <dbReference type="Proteomes" id="UP000887569"/>
    </source>
</evidence>
<dbReference type="InterPro" id="IPR036525">
    <property type="entry name" value="Tubulin/FtsZ_GTPase_sf"/>
</dbReference>
<evidence type="ECO:0000256" key="4">
    <source>
        <dbReference type="ARBA" id="ARBA00022801"/>
    </source>
</evidence>
<evidence type="ECO:0000313" key="9">
    <source>
        <dbReference type="WBParaSite" id="PgE261_g001_t02"/>
    </source>
</evidence>
<feature type="domain" description="Tubulin/FtsZ GTPase" evidence="7">
    <location>
        <begin position="1"/>
        <end position="95"/>
    </location>
</feature>
<dbReference type="InterPro" id="IPR003008">
    <property type="entry name" value="Tubulin_FtsZ_GTPase"/>
</dbReference>
<dbReference type="Pfam" id="PF00091">
    <property type="entry name" value="Tubulin"/>
    <property type="match status" value="1"/>
</dbReference>
<comment type="catalytic activity">
    <reaction evidence="6">
        <text>GTP + H2O = GDP + phosphate + H(+)</text>
        <dbReference type="Rhea" id="RHEA:19669"/>
        <dbReference type="ChEBI" id="CHEBI:15377"/>
        <dbReference type="ChEBI" id="CHEBI:15378"/>
        <dbReference type="ChEBI" id="CHEBI:37565"/>
        <dbReference type="ChEBI" id="CHEBI:43474"/>
        <dbReference type="ChEBI" id="CHEBI:58189"/>
    </reaction>
    <physiologicalReaction direction="left-to-right" evidence="6">
        <dbReference type="Rhea" id="RHEA:19670"/>
    </physiologicalReaction>
</comment>
<keyword evidence="4" id="KW-0378">Hydrolase</keyword>
<protein>
    <submittedName>
        <fullName evidence="9">Tubulin/FtsZ GTPase domain-containing protein</fullName>
    </submittedName>
</protein>
<name>A0A915A347_PARUN</name>
<dbReference type="GO" id="GO:0005874">
    <property type="term" value="C:microtubule"/>
    <property type="evidence" value="ECO:0007669"/>
    <property type="project" value="UniProtKB-KW"/>
</dbReference>
<dbReference type="GO" id="GO:0007017">
    <property type="term" value="P:microtubule-based process"/>
    <property type="evidence" value="ECO:0007669"/>
    <property type="project" value="InterPro"/>
</dbReference>
<keyword evidence="8" id="KW-1185">Reference proteome</keyword>
<dbReference type="PANTHER" id="PTHR11588">
    <property type="entry name" value="TUBULIN"/>
    <property type="match status" value="1"/>
</dbReference>
<dbReference type="InterPro" id="IPR002452">
    <property type="entry name" value="Alpha_tubulin"/>
</dbReference>
<organism evidence="8 9">
    <name type="scientific">Parascaris univalens</name>
    <name type="common">Nematode worm</name>
    <dbReference type="NCBI Taxonomy" id="6257"/>
    <lineage>
        <taxon>Eukaryota</taxon>
        <taxon>Metazoa</taxon>
        <taxon>Ecdysozoa</taxon>
        <taxon>Nematoda</taxon>
        <taxon>Chromadorea</taxon>
        <taxon>Rhabditida</taxon>
        <taxon>Spirurina</taxon>
        <taxon>Ascaridomorpha</taxon>
        <taxon>Ascaridoidea</taxon>
        <taxon>Ascarididae</taxon>
        <taxon>Parascaris</taxon>
    </lineage>
</organism>
<keyword evidence="3" id="KW-0547">Nucleotide-binding</keyword>
<evidence type="ECO:0000259" key="7">
    <source>
        <dbReference type="Pfam" id="PF00091"/>
    </source>
</evidence>
<keyword evidence="5" id="KW-0342">GTP-binding</keyword>
<evidence type="ECO:0000256" key="6">
    <source>
        <dbReference type="ARBA" id="ARBA00049117"/>
    </source>
</evidence>
<evidence type="ECO:0000256" key="3">
    <source>
        <dbReference type="ARBA" id="ARBA00022741"/>
    </source>
</evidence>
<keyword evidence="2" id="KW-0493">Microtubule</keyword>
<dbReference type="GO" id="GO:0016787">
    <property type="term" value="F:hydrolase activity"/>
    <property type="evidence" value="ECO:0007669"/>
    <property type="project" value="UniProtKB-KW"/>
</dbReference>
<dbReference type="GO" id="GO:0005200">
    <property type="term" value="F:structural constituent of cytoskeleton"/>
    <property type="evidence" value="ECO:0007669"/>
    <property type="project" value="InterPro"/>
</dbReference>
<dbReference type="AlphaFoldDB" id="A0A915A347"/>
<dbReference type="WBParaSite" id="PgE261_g001_t02">
    <property type="protein sequence ID" value="PgE261_g001_t02"/>
    <property type="gene ID" value="PgE261_g001"/>
</dbReference>
<dbReference type="SUPFAM" id="SSF52490">
    <property type="entry name" value="Tubulin nucleotide-binding domain-like"/>
    <property type="match status" value="1"/>
</dbReference>
<dbReference type="GO" id="GO:0005525">
    <property type="term" value="F:GTP binding"/>
    <property type="evidence" value="ECO:0007669"/>
    <property type="project" value="UniProtKB-KW"/>
</dbReference>
<sequence length="96" mass="11049">MIDLEPTIIDEIHTGTCRQLFHLEQMVTSKEDAANNYARGHCTVGRQVIDHMEDRIRRLDERCSRLRGFLVFRSFDGGTGSGFTSLLMKRLSVEYV</sequence>
<evidence type="ECO:0000256" key="2">
    <source>
        <dbReference type="ARBA" id="ARBA00022701"/>
    </source>
</evidence>
<dbReference type="PRINTS" id="PR01162">
    <property type="entry name" value="ALPHATUBULIN"/>
</dbReference>
<accession>A0A915A347</accession>
<dbReference type="PRINTS" id="PR01161">
    <property type="entry name" value="TUBULIN"/>
</dbReference>
<proteinExistence type="inferred from homology"/>
<dbReference type="Gene3D" id="3.40.50.1440">
    <property type="entry name" value="Tubulin/FtsZ, GTPase domain"/>
    <property type="match status" value="1"/>
</dbReference>
<evidence type="ECO:0000256" key="5">
    <source>
        <dbReference type="ARBA" id="ARBA00023134"/>
    </source>
</evidence>
<evidence type="ECO:0000256" key="1">
    <source>
        <dbReference type="ARBA" id="ARBA00009636"/>
    </source>
</evidence>
<reference evidence="9" key="1">
    <citation type="submission" date="2022-11" db="UniProtKB">
        <authorList>
            <consortium name="WormBaseParasite"/>
        </authorList>
    </citation>
    <scope>IDENTIFICATION</scope>
</reference>
<dbReference type="Proteomes" id="UP000887569">
    <property type="component" value="Unplaced"/>
</dbReference>